<proteinExistence type="inferred from homology"/>
<evidence type="ECO:0000313" key="8">
    <source>
        <dbReference type="Proteomes" id="UP000183190"/>
    </source>
</evidence>
<dbReference type="Proteomes" id="UP000183190">
    <property type="component" value="Unassembled WGS sequence"/>
</dbReference>
<protein>
    <recommendedName>
        <fullName evidence="5">Rqc2 homolog RqcH</fullName>
        <shortName evidence="5">RqcH</shortName>
    </recommendedName>
</protein>
<evidence type="ECO:0000256" key="4">
    <source>
        <dbReference type="ARBA" id="ARBA00022917"/>
    </source>
</evidence>
<organism evidence="7 8">
    <name type="scientific">Ruminococcus flavefaciens</name>
    <dbReference type="NCBI Taxonomy" id="1265"/>
    <lineage>
        <taxon>Bacteria</taxon>
        <taxon>Bacillati</taxon>
        <taxon>Bacillota</taxon>
        <taxon>Clostridia</taxon>
        <taxon>Eubacteriales</taxon>
        <taxon>Oscillospiraceae</taxon>
        <taxon>Ruminococcus</taxon>
    </lineage>
</organism>
<dbReference type="GO" id="GO:0019843">
    <property type="term" value="F:rRNA binding"/>
    <property type="evidence" value="ECO:0007669"/>
    <property type="project" value="UniProtKB-UniRule"/>
</dbReference>
<name>A0A1H6HY27_RUMFL</name>
<sequence length="583" mass="65614">MALDGAFLYAVRNELLPLIGGRVEKIHQPSREEVIISIRTRSGSKKLYISSNAGSARVHITENTVDNPQTPPMFCMLLRKRLGSGKLIDIRQDGLERILFFDFECVNELGDVVTVTLACEIMGRCSNLVIISHEGKVIDSIKRVDEDMSRERLVLPGMKYTMPPRDDRLNFLTAEPEEIVSRLRSTEPKELSKALIRIFEGISPILAREWAFFAGRGAHLESDTIDGDQLDRLLFVIKRTKGQLENGECCFSVASDKEGQLKDFSFIRLSQFGTLMYTKEIPTASELLDYFYSERDRAARTKQRANDLFKLLMNLTDRTSRRIAAQREELDACADKEHAKLCGDLISANMYRIQKGDSSATVENFYDESCPQMTIELDVRKTPAQNAQHYYNEYKKSVTAEEKLAVQIQKGEEELQYLESVFDSLTRATSENDIIQLRLELREQGYVRYAGGKAKPPKALPPVEYKSSDGFTILVGRNNKQNDQLSLKFAEKSDIWLHTQLITGSHVLILTDGATPPDKTIEEAAIIAAVNSSGRNSGLVPVDYCLAKFVKKPAGAKPGKVIFTNYKTAFVKPDAELEQSLRV</sequence>
<dbReference type="Pfam" id="PF05833">
    <property type="entry name" value="NFACT_N"/>
    <property type="match status" value="1"/>
</dbReference>
<comment type="function">
    <text evidence="5">Key component of the ribosome quality control system (RQC), a ribosome-associated complex that mediates the extraction of incompletely synthesized nascent chains from stalled ribosomes and their subsequent degradation. RqcH recruits Ala-charged tRNA, and with RqcP directs the elongation of stalled nascent chains on 50S ribosomal subunits, leading to non-templated C-terminal alanine extensions (Ala tail). The Ala tail promotes nascent chain degradation. May add between 1 and at least 8 Ala residues. Binds to stalled 50S ribosomal subunits.</text>
</comment>
<dbReference type="HAMAP" id="MF_00844_B">
    <property type="entry name" value="RqcH_B"/>
    <property type="match status" value="1"/>
</dbReference>
<evidence type="ECO:0000259" key="6">
    <source>
        <dbReference type="Pfam" id="PF05670"/>
    </source>
</evidence>
<evidence type="ECO:0000313" key="7">
    <source>
        <dbReference type="EMBL" id="SEH40904.1"/>
    </source>
</evidence>
<dbReference type="Pfam" id="PF05670">
    <property type="entry name" value="NFACT-R_1"/>
    <property type="match status" value="1"/>
</dbReference>
<evidence type="ECO:0000256" key="5">
    <source>
        <dbReference type="HAMAP-Rule" id="MF_00844"/>
    </source>
</evidence>
<dbReference type="GO" id="GO:0043023">
    <property type="term" value="F:ribosomal large subunit binding"/>
    <property type="evidence" value="ECO:0007669"/>
    <property type="project" value="UniProtKB-UniRule"/>
</dbReference>
<feature type="domain" description="NFACT RNA-binding" evidence="6">
    <location>
        <begin position="465"/>
        <end position="563"/>
    </location>
</feature>
<gene>
    <name evidence="5" type="primary">rqcH</name>
    <name evidence="7" type="ORF">SAMN02910265_00462</name>
</gene>
<keyword evidence="4 5" id="KW-0648">Protein biosynthesis</keyword>
<dbReference type="PANTHER" id="PTHR15239">
    <property type="entry name" value="NUCLEAR EXPORT MEDIATOR FACTOR NEMF"/>
    <property type="match status" value="1"/>
</dbReference>
<dbReference type="InterPro" id="IPR043682">
    <property type="entry name" value="RqcH_bacterial"/>
</dbReference>
<evidence type="ECO:0000256" key="1">
    <source>
        <dbReference type="ARBA" id="ARBA00022555"/>
    </source>
</evidence>
<dbReference type="RefSeq" id="WP_074714275.1">
    <property type="nucleotide sequence ID" value="NZ_FNWV01000001.1"/>
</dbReference>
<evidence type="ECO:0000256" key="2">
    <source>
        <dbReference type="ARBA" id="ARBA00022730"/>
    </source>
</evidence>
<dbReference type="GO" id="GO:0000049">
    <property type="term" value="F:tRNA binding"/>
    <property type="evidence" value="ECO:0007669"/>
    <property type="project" value="UniProtKB-UniRule"/>
</dbReference>
<dbReference type="InterPro" id="IPR008532">
    <property type="entry name" value="NFACT_RNA-bd"/>
</dbReference>
<comment type="subunit">
    <text evidence="5">Associates with stalled 50S ribosomal subunits. Binds to RqcP.</text>
</comment>
<comment type="similarity">
    <text evidence="5">Belongs to the NEMF family.</text>
</comment>
<dbReference type="GO" id="GO:0072344">
    <property type="term" value="P:rescue of stalled ribosome"/>
    <property type="evidence" value="ECO:0007669"/>
    <property type="project" value="UniProtKB-UniRule"/>
</dbReference>
<dbReference type="AlphaFoldDB" id="A0A1H6HY27"/>
<dbReference type="EMBL" id="FNWV01000001">
    <property type="protein sequence ID" value="SEH40904.1"/>
    <property type="molecule type" value="Genomic_DNA"/>
</dbReference>
<keyword evidence="1 5" id="KW-0820">tRNA-binding</keyword>
<dbReference type="InterPro" id="IPR051608">
    <property type="entry name" value="RQC_Subunit_NEMF"/>
</dbReference>
<reference evidence="7 8" key="1">
    <citation type="submission" date="2016-10" db="EMBL/GenBank/DDBJ databases">
        <authorList>
            <person name="de Groot N.N."/>
        </authorList>
    </citation>
    <scope>NUCLEOTIDE SEQUENCE [LARGE SCALE GENOMIC DNA]</scope>
    <source>
        <strain evidence="7 8">YAD2003</strain>
    </source>
</reference>
<keyword evidence="2 5" id="KW-0699">rRNA-binding</keyword>
<evidence type="ECO:0000256" key="3">
    <source>
        <dbReference type="ARBA" id="ARBA00022884"/>
    </source>
</evidence>
<accession>A0A1H6HY27</accession>
<dbReference type="PANTHER" id="PTHR15239:SF6">
    <property type="entry name" value="RIBOSOME QUALITY CONTROL COMPLEX SUBUNIT NEMF"/>
    <property type="match status" value="1"/>
</dbReference>
<dbReference type="GO" id="GO:1990112">
    <property type="term" value="C:RQC complex"/>
    <property type="evidence" value="ECO:0007669"/>
    <property type="project" value="TreeGrafter"/>
</dbReference>
<keyword evidence="3 5" id="KW-0694">RNA-binding</keyword>
<dbReference type="Gene3D" id="2.30.310.10">
    <property type="entry name" value="ibrinogen binding protein from staphylococcus aureus domain"/>
    <property type="match status" value="1"/>
</dbReference>
<dbReference type="OrthoDB" id="9766163at2"/>